<dbReference type="OrthoDB" id="9773308at2"/>
<organism evidence="7 8">
    <name type="scientific">Catonella morbi ATCC 51271</name>
    <dbReference type="NCBI Taxonomy" id="592026"/>
    <lineage>
        <taxon>Bacteria</taxon>
        <taxon>Bacillati</taxon>
        <taxon>Bacillota</taxon>
        <taxon>Clostridia</taxon>
        <taxon>Lachnospirales</taxon>
        <taxon>Lachnospiraceae</taxon>
        <taxon>Catonella</taxon>
    </lineage>
</organism>
<evidence type="ECO:0000256" key="4">
    <source>
        <dbReference type="ARBA" id="ARBA00023163"/>
    </source>
</evidence>
<feature type="coiled-coil region" evidence="5">
    <location>
        <begin position="76"/>
        <end position="124"/>
    </location>
</feature>
<name>V2Y2M6_9FIRM</name>
<dbReference type="AlphaFoldDB" id="V2Y2M6"/>
<dbReference type="RefSeq" id="WP_023354955.1">
    <property type="nucleotide sequence ID" value="NZ_KI535368.1"/>
</dbReference>
<keyword evidence="5" id="KW-0175">Coiled coil</keyword>
<dbReference type="InterPro" id="IPR009061">
    <property type="entry name" value="DNA-bd_dom_put_sf"/>
</dbReference>
<evidence type="ECO:0000313" key="8">
    <source>
        <dbReference type="Proteomes" id="UP000018227"/>
    </source>
</evidence>
<keyword evidence="4" id="KW-0804">Transcription</keyword>
<keyword evidence="2" id="KW-0805">Transcription regulation</keyword>
<evidence type="ECO:0000259" key="6">
    <source>
        <dbReference type="PROSITE" id="PS50937"/>
    </source>
</evidence>
<sequence length="270" mass="31930">MTIKEFACLCGCNPQTLRYYDHVNLLKPVKVDKWSGYRFYEEEQALAFVKIKNLQKAGFTIDEIKGLLDKDNLVIYQAFEKKIAEEEKRLQEIKDIQRSYQTEMNNIREKINEARKRITETMQDYDPSEEFGIDALEYEDIIGSVNNFFDNIIVSDTGKFDYEEFQRGEEAAEGKEYLNLLNNPDYEVVYEKHGWDNAKDFLDEFNDIKDKLEYALYFRINESKEASTMAFANTLLGILIARNTDKESNFTCNIEKSEDDKNHFWLLRHR</sequence>
<comment type="caution">
    <text evidence="7">The sequence shown here is derived from an EMBL/GenBank/DDBJ whole genome shotgun (WGS) entry which is preliminary data.</text>
</comment>
<dbReference type="eggNOG" id="COG0789">
    <property type="taxonomic scope" value="Bacteria"/>
</dbReference>
<dbReference type="PANTHER" id="PTHR30204:SF69">
    <property type="entry name" value="MERR-FAMILY TRANSCRIPTIONAL REGULATOR"/>
    <property type="match status" value="1"/>
</dbReference>
<dbReference type="PANTHER" id="PTHR30204">
    <property type="entry name" value="REDOX-CYCLING DRUG-SENSING TRANSCRIPTIONAL ACTIVATOR SOXR"/>
    <property type="match status" value="1"/>
</dbReference>
<dbReference type="GO" id="GO:0003677">
    <property type="term" value="F:DNA binding"/>
    <property type="evidence" value="ECO:0007669"/>
    <property type="project" value="UniProtKB-KW"/>
</dbReference>
<dbReference type="SMART" id="SM00422">
    <property type="entry name" value="HTH_MERR"/>
    <property type="match status" value="1"/>
</dbReference>
<evidence type="ECO:0000256" key="1">
    <source>
        <dbReference type="ARBA" id="ARBA00022491"/>
    </source>
</evidence>
<evidence type="ECO:0000256" key="2">
    <source>
        <dbReference type="ARBA" id="ARBA00023015"/>
    </source>
</evidence>
<dbReference type="GO" id="GO:0003700">
    <property type="term" value="F:DNA-binding transcription factor activity"/>
    <property type="evidence" value="ECO:0007669"/>
    <property type="project" value="InterPro"/>
</dbReference>
<dbReference type="SUPFAM" id="SSF46955">
    <property type="entry name" value="Putative DNA-binding domain"/>
    <property type="match status" value="1"/>
</dbReference>
<protein>
    <submittedName>
        <fullName evidence="7">Transcriptional regulator, MerR family</fullName>
    </submittedName>
</protein>
<dbReference type="InterPro" id="IPR047057">
    <property type="entry name" value="MerR_fam"/>
</dbReference>
<dbReference type="Pfam" id="PF13411">
    <property type="entry name" value="MerR_1"/>
    <property type="match status" value="1"/>
</dbReference>
<keyword evidence="8" id="KW-1185">Reference proteome</keyword>
<dbReference type="Proteomes" id="UP000018227">
    <property type="component" value="Unassembled WGS sequence"/>
</dbReference>
<keyword evidence="3" id="KW-0238">DNA-binding</keyword>
<feature type="domain" description="HTH merR-type" evidence="6">
    <location>
        <begin position="1"/>
        <end position="70"/>
    </location>
</feature>
<dbReference type="HOGENOM" id="CLU_1029314_0_0_9"/>
<dbReference type="InterPro" id="IPR000551">
    <property type="entry name" value="MerR-type_HTH_dom"/>
</dbReference>
<dbReference type="STRING" id="592026.GCWU0000282_002087"/>
<reference evidence="7 8" key="1">
    <citation type="submission" date="2013-06" db="EMBL/GenBank/DDBJ databases">
        <authorList>
            <person name="Weinstock G."/>
            <person name="Sodergren E."/>
            <person name="Clifton S."/>
            <person name="Fulton L."/>
            <person name="Fulton B."/>
            <person name="Courtney L."/>
            <person name="Fronick C."/>
            <person name="Harrison M."/>
            <person name="Strong C."/>
            <person name="Farmer C."/>
            <person name="Delahaunty K."/>
            <person name="Markovic C."/>
            <person name="Hall O."/>
            <person name="Minx P."/>
            <person name="Tomlinson C."/>
            <person name="Mitreva M."/>
            <person name="Nelson J."/>
            <person name="Hou S."/>
            <person name="Wollam A."/>
            <person name="Pepin K.H."/>
            <person name="Johnson M."/>
            <person name="Bhonagiri V."/>
            <person name="Nash W.E."/>
            <person name="Warren W."/>
            <person name="Chinwalla A."/>
            <person name="Mardis E.R."/>
            <person name="Wilson R.K."/>
        </authorList>
    </citation>
    <scope>NUCLEOTIDE SEQUENCE [LARGE SCALE GENOMIC DNA]</scope>
    <source>
        <strain evidence="7 8">ATCC 51271</strain>
    </source>
</reference>
<proteinExistence type="predicted"/>
<evidence type="ECO:0000256" key="3">
    <source>
        <dbReference type="ARBA" id="ARBA00023125"/>
    </source>
</evidence>
<gene>
    <name evidence="7" type="ORF">GCWU0000282_002087</name>
</gene>
<dbReference type="Gene3D" id="1.10.1660.10">
    <property type="match status" value="1"/>
</dbReference>
<evidence type="ECO:0000256" key="5">
    <source>
        <dbReference type="SAM" id="Coils"/>
    </source>
</evidence>
<evidence type="ECO:0000313" key="7">
    <source>
        <dbReference type="EMBL" id="ESL03213.1"/>
    </source>
</evidence>
<accession>V2Y2M6</accession>
<keyword evidence="1" id="KW-0678">Repressor</keyword>
<dbReference type="EMBL" id="ACIL03000013">
    <property type="protein sequence ID" value="ESL03213.1"/>
    <property type="molecule type" value="Genomic_DNA"/>
</dbReference>
<dbReference type="PROSITE" id="PS50937">
    <property type="entry name" value="HTH_MERR_2"/>
    <property type="match status" value="1"/>
</dbReference>